<evidence type="ECO:0000313" key="3">
    <source>
        <dbReference type="Proteomes" id="UP000324832"/>
    </source>
</evidence>
<protein>
    <recommendedName>
        <fullName evidence="1">Cystatin domain-containing protein</fullName>
    </recommendedName>
</protein>
<dbReference type="Proteomes" id="UP000324832">
    <property type="component" value="Unassembled WGS sequence"/>
</dbReference>
<dbReference type="Pfam" id="PF00031">
    <property type="entry name" value="Cystatin"/>
    <property type="match status" value="1"/>
</dbReference>
<feature type="domain" description="Cystatin" evidence="1">
    <location>
        <begin position="118"/>
        <end position="175"/>
    </location>
</feature>
<name>A0A5E4R3U3_9NEOP</name>
<keyword evidence="3" id="KW-1185">Reference proteome</keyword>
<sequence length="319" mass="35550">MKPALRNGSEDSEENSDVIQIEAILKGRDNENIVNTKCIARVVDLEHGIIVEDKPHCQEEFVQASTDNTTDVTQEDAENTQKKPGEATVEELVTAIPTTILNTTCYGCDDLVDASGGELADLAIKQLNKNNPNVKHVLDAILDAKKQIQLFSRVKYMLTLKVNFDNCSSYETETCAESRPCKVSILEKSWIKLADGSKNRVVVSNNCTDQKFFGDDVADIQNRDSDHKFKVKLKLKMTDENSKSSNKTKNPTEAIAALGEIIKTAYDVDTTTDHQGIVMEKELQSIGDENVNGSRPDNLDNILNLIEFNNNIIREDRDK</sequence>
<dbReference type="GO" id="GO:0004869">
    <property type="term" value="F:cysteine-type endopeptidase inhibitor activity"/>
    <property type="evidence" value="ECO:0007669"/>
    <property type="project" value="InterPro"/>
</dbReference>
<proteinExistence type="predicted"/>
<accession>A0A5E4R3U3</accession>
<reference evidence="2 3" key="1">
    <citation type="submission" date="2017-07" db="EMBL/GenBank/DDBJ databases">
        <authorList>
            <person name="Talla V."/>
            <person name="Backstrom N."/>
        </authorList>
    </citation>
    <scope>NUCLEOTIDE SEQUENCE [LARGE SCALE GENOMIC DNA]</scope>
</reference>
<dbReference type="AlphaFoldDB" id="A0A5E4R3U3"/>
<dbReference type="InterPro" id="IPR000010">
    <property type="entry name" value="Cystatin_dom"/>
</dbReference>
<dbReference type="Gene3D" id="3.10.450.10">
    <property type="match status" value="1"/>
</dbReference>
<evidence type="ECO:0000313" key="2">
    <source>
        <dbReference type="EMBL" id="VVD05307.1"/>
    </source>
</evidence>
<gene>
    <name evidence="2" type="ORF">LSINAPIS_LOCUS14874</name>
</gene>
<evidence type="ECO:0000259" key="1">
    <source>
        <dbReference type="Pfam" id="PF00031"/>
    </source>
</evidence>
<dbReference type="EMBL" id="FZQP02006955">
    <property type="protein sequence ID" value="VVD05307.1"/>
    <property type="molecule type" value="Genomic_DNA"/>
</dbReference>
<dbReference type="SUPFAM" id="SSF54403">
    <property type="entry name" value="Cystatin/monellin"/>
    <property type="match status" value="1"/>
</dbReference>
<organism evidence="2 3">
    <name type="scientific">Leptidea sinapis</name>
    <dbReference type="NCBI Taxonomy" id="189913"/>
    <lineage>
        <taxon>Eukaryota</taxon>
        <taxon>Metazoa</taxon>
        <taxon>Ecdysozoa</taxon>
        <taxon>Arthropoda</taxon>
        <taxon>Hexapoda</taxon>
        <taxon>Insecta</taxon>
        <taxon>Pterygota</taxon>
        <taxon>Neoptera</taxon>
        <taxon>Endopterygota</taxon>
        <taxon>Lepidoptera</taxon>
        <taxon>Glossata</taxon>
        <taxon>Ditrysia</taxon>
        <taxon>Papilionoidea</taxon>
        <taxon>Pieridae</taxon>
        <taxon>Dismorphiinae</taxon>
        <taxon>Leptidea</taxon>
    </lineage>
</organism>
<dbReference type="InterPro" id="IPR046350">
    <property type="entry name" value="Cystatin_sf"/>
</dbReference>